<proteinExistence type="predicted"/>
<name>A0A9X3WF84_9BACI</name>
<dbReference type="InterPro" id="IPR025935">
    <property type="entry name" value="AbiH"/>
</dbReference>
<sequence>MAEEYLRICDDCGALYFTAGEQAFYENKNLTLPKRCKKCRTTRKQEWEQEQKAKKLIEQAEFFKQALIATPFKNVSIGSFPTGDPSVTLNIIGNGFDLMHGVKSSYNNFRDSLGKNNSLRFALETYLNVEDLWADFEDALAHINSGDMFEVIDMWLDDFDAYDPDAQAADFFAAVDTATGPSQTITNDLPRRFRMWVESLKVLDMAYRPLNGVVCNSNTLNFNYTEFIEELYGVEKENVCYIHGCRRKKKYHPKDKLIIGHVPGAGDDDLVGGYRLPKYKNSRKREMVEAAIDTAARNLSWYDEETTKNCKDIIKNNQEFFGGLSNVSRIIIVGHSLSPVDWDYFKKIISVNKNKKNIEWFISCHSAGNIEGIKMFTGAMGIEVDQITLLIT</sequence>
<dbReference type="RefSeq" id="WP_272447811.1">
    <property type="nucleotide sequence ID" value="NZ_JAMQKC010000045.1"/>
</dbReference>
<dbReference type="Pfam" id="PF14253">
    <property type="entry name" value="AbiH"/>
    <property type="match status" value="1"/>
</dbReference>
<feature type="domain" description="Probable zinc-binding" evidence="1">
    <location>
        <begin position="8"/>
        <end position="46"/>
    </location>
</feature>
<dbReference type="Proteomes" id="UP001145069">
    <property type="component" value="Unassembled WGS sequence"/>
</dbReference>
<organism evidence="2 3">
    <name type="scientific">Aquibacillus salsiterrae</name>
    <dbReference type="NCBI Taxonomy" id="2950439"/>
    <lineage>
        <taxon>Bacteria</taxon>
        <taxon>Bacillati</taxon>
        <taxon>Bacillota</taxon>
        <taxon>Bacilli</taxon>
        <taxon>Bacillales</taxon>
        <taxon>Bacillaceae</taxon>
        <taxon>Aquibacillus</taxon>
    </lineage>
</organism>
<comment type="caution">
    <text evidence="2">The sequence shown here is derived from an EMBL/GenBank/DDBJ whole genome shotgun (WGS) entry which is preliminary data.</text>
</comment>
<accession>A0A9X3WF84</accession>
<evidence type="ECO:0000259" key="1">
    <source>
        <dbReference type="Pfam" id="PF13451"/>
    </source>
</evidence>
<dbReference type="InterPro" id="IPR025306">
    <property type="entry name" value="Zn-bnd_dom_prob"/>
</dbReference>
<reference evidence="2" key="1">
    <citation type="submission" date="2022-06" db="EMBL/GenBank/DDBJ databases">
        <title>Aquibacillus sp. a new bacterium isolated from soil saline samples.</title>
        <authorList>
            <person name="Galisteo C."/>
            <person name="De La Haba R."/>
            <person name="Sanchez-Porro C."/>
            <person name="Ventosa A."/>
        </authorList>
    </citation>
    <scope>NUCLEOTIDE SEQUENCE</scope>
    <source>
        <strain evidence="2">3ASR75-54</strain>
    </source>
</reference>
<keyword evidence="3" id="KW-1185">Reference proteome</keyword>
<evidence type="ECO:0000313" key="3">
    <source>
        <dbReference type="Proteomes" id="UP001145069"/>
    </source>
</evidence>
<evidence type="ECO:0000313" key="2">
    <source>
        <dbReference type="EMBL" id="MDC3418715.1"/>
    </source>
</evidence>
<protein>
    <submittedName>
        <fullName evidence="2">AbiH family protein</fullName>
    </submittedName>
</protein>
<dbReference type="EMBL" id="JAMQKC010000045">
    <property type="protein sequence ID" value="MDC3418715.1"/>
    <property type="molecule type" value="Genomic_DNA"/>
</dbReference>
<gene>
    <name evidence="2" type="ORF">NC799_17965</name>
</gene>
<dbReference type="AlphaFoldDB" id="A0A9X3WF84"/>
<dbReference type="Pfam" id="PF13451">
    <property type="entry name" value="zf_Tbcl"/>
    <property type="match status" value="1"/>
</dbReference>